<name>A0ABT6AZ99_9BURK</name>
<comment type="caution">
    <text evidence="1">The sequence shown here is derived from an EMBL/GenBank/DDBJ whole genome shotgun (WGS) entry which is preliminary data.</text>
</comment>
<sequence>MRIPIFRHWLPAFLLAMTALEETSSKLAKQRLLPRHPGYQRDEPLSDQ</sequence>
<protein>
    <submittedName>
        <fullName evidence="1">Uncharacterized protein</fullName>
    </submittedName>
</protein>
<proteinExistence type="predicted"/>
<evidence type="ECO:0000313" key="2">
    <source>
        <dbReference type="Proteomes" id="UP001216674"/>
    </source>
</evidence>
<dbReference type="RefSeq" id="WP_276268026.1">
    <property type="nucleotide sequence ID" value="NZ_JARJLM010000549.1"/>
</dbReference>
<dbReference type="Proteomes" id="UP001216674">
    <property type="component" value="Unassembled WGS sequence"/>
</dbReference>
<dbReference type="EMBL" id="JARJLM010000549">
    <property type="protein sequence ID" value="MDF3837949.1"/>
    <property type="molecule type" value="Genomic_DNA"/>
</dbReference>
<accession>A0ABT6AZ99</accession>
<reference evidence="1 2" key="1">
    <citation type="submission" date="2023-03" db="EMBL/GenBank/DDBJ databases">
        <title>Draft assemblies of triclosan tolerant bacteria isolated from returned activated sludge.</title>
        <authorList>
            <person name="Van Hamelsveld S."/>
        </authorList>
    </citation>
    <scope>NUCLEOTIDE SEQUENCE [LARGE SCALE GENOMIC DNA]</scope>
    <source>
        <strain evidence="1 2">GW210010_S58</strain>
    </source>
</reference>
<gene>
    <name evidence="1" type="ORF">P3W85_34205</name>
</gene>
<keyword evidence="2" id="KW-1185">Reference proteome</keyword>
<evidence type="ECO:0000313" key="1">
    <source>
        <dbReference type="EMBL" id="MDF3837949.1"/>
    </source>
</evidence>
<organism evidence="1 2">
    <name type="scientific">Cupriavidus basilensis</name>
    <dbReference type="NCBI Taxonomy" id="68895"/>
    <lineage>
        <taxon>Bacteria</taxon>
        <taxon>Pseudomonadati</taxon>
        <taxon>Pseudomonadota</taxon>
        <taxon>Betaproteobacteria</taxon>
        <taxon>Burkholderiales</taxon>
        <taxon>Burkholderiaceae</taxon>
        <taxon>Cupriavidus</taxon>
    </lineage>
</organism>